<dbReference type="HOGENOM" id="CLU_782867_0_0_7"/>
<sequence length="354" mass="40015">MDSFSRWTQWLSSPDCRAALEGTARFIYREALRISMPSELLPCPDPWRLPPDERADCLQALADDLWLFLRSRSEDWYRRMGAIPAVGRGTRFVMLRVAQQFLNELKDKARTLAYDPRRALYRRLRLILREEAEVSYRATDQGAFYSMDLRADPCPSLATLRLEPYGQWDSPIMTVGLKGMEKRSSLLTLAKLFWDEACRRLGRPCYLPVRELAGFIVAHYPEANAAVRVSLDLCDEDVSGSSRVGTDNAADGGSVEVSYVGMRLEELARQMAGAWSDTQRSTFLLVQGEGLTLAEAARRLGYQSAAGVSYVYRSALDKLRDFCLLWPGLSPPDLDERLFEAFILALVRVCKTTG</sequence>
<accession>A0LHY2</accession>
<name>A0LHY2_SYNFM</name>
<dbReference type="KEGG" id="sfu:Sfum_1343"/>
<dbReference type="EMBL" id="CP000478">
    <property type="protein sequence ID" value="ABK17034.1"/>
    <property type="molecule type" value="Genomic_DNA"/>
</dbReference>
<protein>
    <submittedName>
        <fullName evidence="1">Uncharacterized protein</fullName>
    </submittedName>
</protein>
<dbReference type="OrthoDB" id="5505575at2"/>
<gene>
    <name evidence="1" type="ordered locus">Sfum_1343</name>
</gene>
<dbReference type="InParanoid" id="A0LHY2"/>
<proteinExistence type="predicted"/>
<dbReference type="STRING" id="335543.Sfum_1343"/>
<reference evidence="1 2" key="1">
    <citation type="submission" date="2006-10" db="EMBL/GenBank/DDBJ databases">
        <title>Complete sequence of Syntrophobacter fumaroxidans MPOB.</title>
        <authorList>
            <consortium name="US DOE Joint Genome Institute"/>
            <person name="Copeland A."/>
            <person name="Lucas S."/>
            <person name="Lapidus A."/>
            <person name="Barry K."/>
            <person name="Detter J.C."/>
            <person name="Glavina del Rio T."/>
            <person name="Hammon N."/>
            <person name="Israni S."/>
            <person name="Pitluck S."/>
            <person name="Goltsman E.G."/>
            <person name="Martinez M."/>
            <person name="Schmutz J."/>
            <person name="Larimer F."/>
            <person name="Land M."/>
            <person name="Hauser L."/>
            <person name="Kyrpides N."/>
            <person name="Kim E."/>
            <person name="Boone D.R."/>
            <person name="Brockman F."/>
            <person name="Culley D."/>
            <person name="Ferry J."/>
            <person name="Gunsalus R."/>
            <person name="McInerney M.J."/>
            <person name="Morrison M."/>
            <person name="Plugge C."/>
            <person name="Rohlin L."/>
            <person name="Scholten J."/>
            <person name="Sieber J."/>
            <person name="Stams A.J.M."/>
            <person name="Worm P."/>
            <person name="Henstra A.M."/>
            <person name="Richardson P."/>
        </authorList>
    </citation>
    <scope>NUCLEOTIDE SEQUENCE [LARGE SCALE GENOMIC DNA]</scope>
    <source>
        <strain evidence="2">DSM 10017 / MPOB</strain>
    </source>
</reference>
<keyword evidence="2" id="KW-1185">Reference proteome</keyword>
<dbReference type="RefSeq" id="WP_011698205.1">
    <property type="nucleotide sequence ID" value="NC_008554.1"/>
</dbReference>
<evidence type="ECO:0000313" key="2">
    <source>
        <dbReference type="Proteomes" id="UP000001784"/>
    </source>
</evidence>
<dbReference type="Proteomes" id="UP000001784">
    <property type="component" value="Chromosome"/>
</dbReference>
<dbReference type="eggNOG" id="COG1595">
    <property type="taxonomic scope" value="Bacteria"/>
</dbReference>
<evidence type="ECO:0000313" key="1">
    <source>
        <dbReference type="EMBL" id="ABK17034.1"/>
    </source>
</evidence>
<organism evidence="1 2">
    <name type="scientific">Syntrophobacter fumaroxidans (strain DSM 10017 / MPOB)</name>
    <dbReference type="NCBI Taxonomy" id="335543"/>
    <lineage>
        <taxon>Bacteria</taxon>
        <taxon>Pseudomonadati</taxon>
        <taxon>Thermodesulfobacteriota</taxon>
        <taxon>Syntrophobacteria</taxon>
        <taxon>Syntrophobacterales</taxon>
        <taxon>Syntrophobacteraceae</taxon>
        <taxon>Syntrophobacter</taxon>
    </lineage>
</organism>
<dbReference type="AlphaFoldDB" id="A0LHY2"/>